<protein>
    <submittedName>
        <fullName evidence="1">Expressed protein</fullName>
    </submittedName>
</protein>
<dbReference type="EMBL" id="CALTRL010000447">
    <property type="protein sequence ID" value="CAH7668146.1"/>
    <property type="molecule type" value="Genomic_DNA"/>
</dbReference>
<reference evidence="1" key="1">
    <citation type="submission" date="2022-06" db="EMBL/GenBank/DDBJ databases">
        <authorList>
            <consortium name="SYNGENTA / RWTH Aachen University"/>
        </authorList>
    </citation>
    <scope>NUCLEOTIDE SEQUENCE</scope>
</reference>
<name>A0AAV0AJW2_PHAPC</name>
<evidence type="ECO:0000313" key="1">
    <source>
        <dbReference type="EMBL" id="CAH7668146.1"/>
    </source>
</evidence>
<dbReference type="AlphaFoldDB" id="A0AAV0AJW2"/>
<dbReference type="Proteomes" id="UP001153365">
    <property type="component" value="Unassembled WGS sequence"/>
</dbReference>
<evidence type="ECO:0000313" key="2">
    <source>
        <dbReference type="Proteomes" id="UP001153365"/>
    </source>
</evidence>
<keyword evidence="2" id="KW-1185">Reference proteome</keyword>
<organism evidence="1 2">
    <name type="scientific">Phakopsora pachyrhizi</name>
    <name type="common">Asian soybean rust disease fungus</name>
    <dbReference type="NCBI Taxonomy" id="170000"/>
    <lineage>
        <taxon>Eukaryota</taxon>
        <taxon>Fungi</taxon>
        <taxon>Dikarya</taxon>
        <taxon>Basidiomycota</taxon>
        <taxon>Pucciniomycotina</taxon>
        <taxon>Pucciniomycetes</taxon>
        <taxon>Pucciniales</taxon>
        <taxon>Phakopsoraceae</taxon>
        <taxon>Phakopsora</taxon>
    </lineage>
</organism>
<comment type="caution">
    <text evidence="1">The sequence shown here is derived from an EMBL/GenBank/DDBJ whole genome shotgun (WGS) entry which is preliminary data.</text>
</comment>
<sequence>MYCFSLDNGNLKKMFMKYTRESQSHSILKYLLEFRSAANNLAAVIFSDGVLKADIARIICDHQANIKHEEKDIFEFIADIAFHVGLLSLKQKFKWDPDRTTIITTLLSILDERRQHTMQDENFVMQFFQEYNEKLPWMRGELIKIKRLFFYFLLFIVVMIHC</sequence>
<gene>
    <name evidence="1" type="ORF">PPACK8108_LOCUS2614</name>
</gene>
<proteinExistence type="predicted"/>
<accession>A0AAV0AJW2</accession>